<feature type="signal peptide" evidence="2">
    <location>
        <begin position="1"/>
        <end position="17"/>
    </location>
</feature>
<dbReference type="EMBL" id="UYJE01004386">
    <property type="protein sequence ID" value="VDI27600.1"/>
    <property type="molecule type" value="Genomic_DNA"/>
</dbReference>
<keyword evidence="2" id="KW-0732">Signal</keyword>
<evidence type="ECO:0000256" key="2">
    <source>
        <dbReference type="SAM" id="SignalP"/>
    </source>
</evidence>
<evidence type="ECO:0000313" key="4">
    <source>
        <dbReference type="Proteomes" id="UP000596742"/>
    </source>
</evidence>
<sequence>MVETLFLFILTIVITSARNDNKVYSEDDVYISNSSTTRSSIPTDCNLFGNKFEADYPVQKININITETGTFWVGARIGFERNINPLGVLTACNDSRTGSLDECNRHCEGHKYFSYNEDSCSCLKSNHVDVGLSKTKICKHPQNGLCYEDNCVVYERDVVNDAYMCDVYYFESLVKDWIFTTEKCSLKLNFICDGDNPSSDAMNTSWLVAEQTCSKKNKHLLQKTKIPGNEFKDGTKYWVSFFRRKNISWGIGGDKDVCAAITIFPNRSVSLVSRFCTDQLATLCHIHKLQRDHQNTTANGDSSPLGLIVGCCVGFLAVIAMFILFIIFKRRKR</sequence>
<accession>A0A8B6E258</accession>
<keyword evidence="4" id="KW-1185">Reference proteome</keyword>
<proteinExistence type="predicted"/>
<organism evidence="3 4">
    <name type="scientific">Mytilus galloprovincialis</name>
    <name type="common">Mediterranean mussel</name>
    <dbReference type="NCBI Taxonomy" id="29158"/>
    <lineage>
        <taxon>Eukaryota</taxon>
        <taxon>Metazoa</taxon>
        <taxon>Spiralia</taxon>
        <taxon>Lophotrochozoa</taxon>
        <taxon>Mollusca</taxon>
        <taxon>Bivalvia</taxon>
        <taxon>Autobranchia</taxon>
        <taxon>Pteriomorphia</taxon>
        <taxon>Mytilida</taxon>
        <taxon>Mytiloidea</taxon>
        <taxon>Mytilidae</taxon>
        <taxon>Mytilinae</taxon>
        <taxon>Mytilus</taxon>
    </lineage>
</organism>
<evidence type="ECO:0000256" key="1">
    <source>
        <dbReference type="SAM" id="Phobius"/>
    </source>
</evidence>
<keyword evidence="1" id="KW-0812">Transmembrane</keyword>
<reference evidence="3" key="1">
    <citation type="submission" date="2018-11" db="EMBL/GenBank/DDBJ databases">
        <authorList>
            <person name="Alioto T."/>
            <person name="Alioto T."/>
        </authorList>
    </citation>
    <scope>NUCLEOTIDE SEQUENCE</scope>
</reference>
<evidence type="ECO:0000313" key="3">
    <source>
        <dbReference type="EMBL" id="VDI27600.1"/>
    </source>
</evidence>
<feature type="chain" id="PRO_5032711426" evidence="2">
    <location>
        <begin position="18"/>
        <end position="333"/>
    </location>
</feature>
<dbReference type="AlphaFoldDB" id="A0A8B6E258"/>
<dbReference type="OrthoDB" id="6100014at2759"/>
<name>A0A8B6E258_MYTGA</name>
<gene>
    <name evidence="3" type="ORF">MGAL_10B071505</name>
</gene>
<keyword evidence="1" id="KW-0472">Membrane</keyword>
<protein>
    <submittedName>
        <fullName evidence="3">Uncharacterized protein</fullName>
    </submittedName>
</protein>
<keyword evidence="1" id="KW-1133">Transmembrane helix</keyword>
<dbReference type="Proteomes" id="UP000596742">
    <property type="component" value="Unassembled WGS sequence"/>
</dbReference>
<feature type="transmembrane region" description="Helical" evidence="1">
    <location>
        <begin position="305"/>
        <end position="328"/>
    </location>
</feature>
<comment type="caution">
    <text evidence="3">The sequence shown here is derived from an EMBL/GenBank/DDBJ whole genome shotgun (WGS) entry which is preliminary data.</text>
</comment>